<dbReference type="PROSITE" id="PS00513">
    <property type="entry name" value="ADENYLOSUCCIN_SYN_2"/>
    <property type="match status" value="1"/>
</dbReference>
<feature type="binding site" description="in other chain" evidence="8">
    <location>
        <position position="238"/>
    </location>
    <ligand>
        <name>IMP</name>
        <dbReference type="ChEBI" id="CHEBI:58053"/>
        <note>ligand shared between dimeric partners</note>
    </ligand>
</feature>
<comment type="pathway">
    <text evidence="8 10">Purine metabolism; AMP biosynthesis via de novo pathway; AMP from IMP: step 1/2.</text>
</comment>
<feature type="binding site" evidence="8">
    <location>
        <position position="304"/>
    </location>
    <ligand>
        <name>GTP</name>
        <dbReference type="ChEBI" id="CHEBI:37565"/>
    </ligand>
</feature>
<dbReference type="FunFam" id="3.90.170.10:FF:000001">
    <property type="entry name" value="Adenylosuccinate synthetase"/>
    <property type="match status" value="1"/>
</dbReference>
<evidence type="ECO:0000256" key="9">
    <source>
        <dbReference type="PROSITE-ProRule" id="PRU10134"/>
    </source>
</evidence>
<sequence length="424" mass="46765">MAVRVVVGTQWGDEGKGKYIDMLAEQSDIIVRFSGGNNAGHTIVANGVKYALHLIPSGILHTNKTCIIGNGVVVDPSVLLQEMKGLNERGVTTDHLLISDRAHLIMPYHRELDELQEKFRGNDSIGTTKRGIGPCYADKIERSGIRMCDLIDENEFIKKVKSNLQLKNLIIEKVYGGKPFEAEPIIKEYLGYAEQLKKYITDTTAILADGIDQGKNILFEGAQANFLDIDFGTYPYVTSSNPVAGGVCTGSGLGPVYINEVYGVLKAYTSRVGAGPFPTEQNNEIGDTIRELGWEYGTTTGRPRRCGWLDTVMIKYAAKINGLTALAINHVDTIGKLKEIKLCVGYKKDGQVIRTFPASLNELAKCEPIYEVFEPWNEDISNVKLFADLPQNAKKYLSRIEELVGVKIGLIGVGTDREQIIKVF</sequence>
<dbReference type="GO" id="GO:0044208">
    <property type="term" value="P:'de novo' AMP biosynthetic process"/>
    <property type="evidence" value="ECO:0007669"/>
    <property type="project" value="UniProtKB-UniRule"/>
</dbReference>
<keyword evidence="7 8" id="KW-0342">GTP-binding</keyword>
<feature type="binding site" evidence="8">
    <location>
        <begin position="330"/>
        <end position="332"/>
    </location>
    <ligand>
        <name>GTP</name>
        <dbReference type="ChEBI" id="CHEBI:37565"/>
    </ligand>
</feature>
<dbReference type="FunFam" id="1.10.300.10:FF:000001">
    <property type="entry name" value="Adenylosuccinate synthetase"/>
    <property type="match status" value="1"/>
</dbReference>
<evidence type="ECO:0000256" key="1">
    <source>
        <dbReference type="ARBA" id="ARBA00011738"/>
    </source>
</evidence>
<dbReference type="Pfam" id="PF00709">
    <property type="entry name" value="Adenylsucc_synt"/>
    <property type="match status" value="1"/>
</dbReference>
<dbReference type="GO" id="GO:0000287">
    <property type="term" value="F:magnesium ion binding"/>
    <property type="evidence" value="ECO:0007669"/>
    <property type="project" value="UniProtKB-UniRule"/>
</dbReference>
<feature type="binding site" description="in other chain" evidence="8">
    <location>
        <position position="223"/>
    </location>
    <ligand>
        <name>IMP</name>
        <dbReference type="ChEBI" id="CHEBI:58053"/>
        <note>ligand shared between dimeric partners</note>
    </ligand>
</feature>
<evidence type="ECO:0000256" key="8">
    <source>
        <dbReference type="HAMAP-Rule" id="MF_00011"/>
    </source>
</evidence>
<name>F1TGJ9_9FIRM</name>
<dbReference type="Gene3D" id="1.10.300.10">
    <property type="entry name" value="Adenylosuccinate Synthetase, subunit A, domain 2"/>
    <property type="match status" value="1"/>
</dbReference>
<keyword evidence="12" id="KW-1185">Reference proteome</keyword>
<dbReference type="AlphaFoldDB" id="F1TGJ9"/>
<dbReference type="InterPro" id="IPR042109">
    <property type="entry name" value="Adenylosuccinate_synth_dom1"/>
</dbReference>
<feature type="binding site" description="in other chain" evidence="8">
    <location>
        <position position="302"/>
    </location>
    <ligand>
        <name>IMP</name>
        <dbReference type="ChEBI" id="CHEBI:58053"/>
        <note>ligand shared between dimeric partners</note>
    </ligand>
</feature>
<dbReference type="PANTHER" id="PTHR11846">
    <property type="entry name" value="ADENYLOSUCCINATE SYNTHETASE"/>
    <property type="match status" value="1"/>
</dbReference>
<keyword evidence="8" id="KW-0963">Cytoplasm</keyword>
<comment type="cofactor">
    <cofactor evidence="8">
        <name>Mg(2+)</name>
        <dbReference type="ChEBI" id="CHEBI:18420"/>
    </cofactor>
    <text evidence="8">Binds 1 Mg(2+) ion per subunit.</text>
</comment>
<dbReference type="HAMAP" id="MF_00011">
    <property type="entry name" value="Adenylosucc_synth"/>
    <property type="match status" value="1"/>
</dbReference>
<dbReference type="GO" id="GO:0005525">
    <property type="term" value="F:GTP binding"/>
    <property type="evidence" value="ECO:0007669"/>
    <property type="project" value="UniProtKB-UniRule"/>
</dbReference>
<dbReference type="InterPro" id="IPR001114">
    <property type="entry name" value="Adenylosuccinate_synthetase"/>
</dbReference>
<evidence type="ECO:0000313" key="12">
    <source>
        <dbReference type="Proteomes" id="UP000003860"/>
    </source>
</evidence>
<feature type="binding site" evidence="8">
    <location>
        <position position="13"/>
    </location>
    <ligand>
        <name>Mg(2+)</name>
        <dbReference type="ChEBI" id="CHEBI:18420"/>
    </ligand>
</feature>
<reference evidence="11" key="1">
    <citation type="submission" date="2009-07" db="EMBL/GenBank/DDBJ databases">
        <authorList>
            <consortium name="US DOE Joint Genome Institute (JGI-PGF)"/>
            <person name="Lucas S."/>
            <person name="Copeland A."/>
            <person name="Lapidus A."/>
            <person name="Glavina del Rio T."/>
            <person name="Tice H."/>
            <person name="Bruce D."/>
            <person name="Goodwin L."/>
            <person name="Pitluck S."/>
            <person name="Larimer F."/>
            <person name="Land M.L."/>
            <person name="Mouttaki H."/>
            <person name="He Z."/>
            <person name="Zhou J."/>
            <person name="Hemme C.L."/>
        </authorList>
    </citation>
    <scope>NUCLEOTIDE SEQUENCE [LARGE SCALE GENOMIC DNA]</scope>
    <source>
        <strain evidence="11">DSM 2782</strain>
    </source>
</reference>
<dbReference type="InterPro" id="IPR042111">
    <property type="entry name" value="Adenylosuccinate_synth_dom3"/>
</dbReference>
<feature type="binding site" evidence="8">
    <location>
        <position position="40"/>
    </location>
    <ligand>
        <name>Mg(2+)</name>
        <dbReference type="ChEBI" id="CHEBI:18420"/>
    </ligand>
</feature>
<dbReference type="Gene3D" id="3.90.170.10">
    <property type="entry name" value="Adenylosuccinate Synthetase, subunit A, domain 3"/>
    <property type="match status" value="1"/>
</dbReference>
<evidence type="ECO:0000256" key="5">
    <source>
        <dbReference type="ARBA" id="ARBA00022755"/>
    </source>
</evidence>
<feature type="binding site" description="in other chain" evidence="8">
    <location>
        <begin position="13"/>
        <end position="16"/>
    </location>
    <ligand>
        <name>IMP</name>
        <dbReference type="ChEBI" id="CHEBI:58053"/>
        <note>ligand shared between dimeric partners</note>
    </ligand>
</feature>
<feature type="binding site" evidence="8">
    <location>
        <begin position="12"/>
        <end position="18"/>
    </location>
    <ligand>
        <name>GTP</name>
        <dbReference type="ChEBI" id="CHEBI:37565"/>
    </ligand>
</feature>
<feature type="binding site" evidence="8">
    <location>
        <position position="142"/>
    </location>
    <ligand>
        <name>IMP</name>
        <dbReference type="ChEBI" id="CHEBI:58053"/>
        <note>ligand shared between dimeric partners</note>
    </ligand>
</feature>
<dbReference type="InterPro" id="IPR018220">
    <property type="entry name" value="Adenylosuccin_syn_GTP-bd"/>
</dbReference>
<dbReference type="UniPathway" id="UPA00075">
    <property type="reaction ID" value="UER00335"/>
</dbReference>
<evidence type="ECO:0000256" key="10">
    <source>
        <dbReference type="RuleBase" id="RU000520"/>
    </source>
</evidence>
<dbReference type="Proteomes" id="UP000003860">
    <property type="component" value="Unassembled WGS sequence"/>
</dbReference>
<comment type="caution">
    <text evidence="11">The sequence shown here is derived from an EMBL/GenBank/DDBJ whole genome shotgun (WGS) entry which is preliminary data.</text>
</comment>
<dbReference type="PANTHER" id="PTHR11846:SF0">
    <property type="entry name" value="ADENYLOSUCCINATE SYNTHETASE"/>
    <property type="match status" value="1"/>
</dbReference>
<accession>F1TGJ9</accession>
<feature type="active site" description="Proton donor" evidence="8">
    <location>
        <position position="41"/>
    </location>
</feature>
<dbReference type="SMART" id="SM00788">
    <property type="entry name" value="Adenylsucc_synt"/>
    <property type="match status" value="1"/>
</dbReference>
<keyword evidence="4 8" id="KW-0547">Nucleotide-binding</keyword>
<keyword evidence="2 8" id="KW-0436">Ligase</keyword>
<dbReference type="GO" id="GO:0005737">
    <property type="term" value="C:cytoplasm"/>
    <property type="evidence" value="ECO:0007669"/>
    <property type="project" value="UniProtKB-SubCell"/>
</dbReference>
<dbReference type="GO" id="GO:0046040">
    <property type="term" value="P:IMP metabolic process"/>
    <property type="evidence" value="ECO:0007669"/>
    <property type="project" value="TreeGrafter"/>
</dbReference>
<comment type="subunit">
    <text evidence="1 8">Homodimer.</text>
</comment>
<feature type="binding site" evidence="8">
    <location>
        <begin position="40"/>
        <end position="42"/>
    </location>
    <ligand>
        <name>GTP</name>
        <dbReference type="ChEBI" id="CHEBI:37565"/>
    </ligand>
</feature>
<dbReference type="InterPro" id="IPR033128">
    <property type="entry name" value="Adenylosuccin_syn_Lys_AS"/>
</dbReference>
<reference evidence="11" key="2">
    <citation type="submission" date="2011-01" db="EMBL/GenBank/DDBJ databases">
        <title>The Non-contiguous Finished genome of Clostridium papyrosolvens.</title>
        <authorList>
            <person name="Lucas S."/>
            <person name="Copeland A."/>
            <person name="Lapidus A."/>
            <person name="Cheng J.-F."/>
            <person name="Goodwin L."/>
            <person name="Pitluck S."/>
            <person name="Misra M."/>
            <person name="Chertkov O."/>
            <person name="Detter J.C."/>
            <person name="Han C."/>
            <person name="Tapia R."/>
            <person name="Land M."/>
            <person name="Hauser L."/>
            <person name="Kyrpides N."/>
            <person name="Ivanova N."/>
            <person name="Pagani I."/>
            <person name="Mouttaki H."/>
            <person name="He Z."/>
            <person name="Zhou J."/>
            <person name="Hemme C.L."/>
            <person name="Woyke T."/>
        </authorList>
    </citation>
    <scope>NUCLEOTIDE SEQUENCE [LARGE SCALE GENOMIC DNA]</scope>
    <source>
        <strain evidence="11">DSM 2782</strain>
    </source>
</reference>
<dbReference type="STRING" id="588581.Cpap_0817"/>
<comment type="function">
    <text evidence="8">Plays an important role in the de novo pathway of purine nucleotide biosynthesis. Catalyzes the first committed step in the biosynthesis of AMP from IMP.</text>
</comment>
<proteinExistence type="inferred from homology"/>
<feature type="active site" evidence="9">
    <location>
        <position position="139"/>
    </location>
</feature>
<evidence type="ECO:0000256" key="6">
    <source>
        <dbReference type="ARBA" id="ARBA00022842"/>
    </source>
</evidence>
<keyword evidence="3 8" id="KW-0479">Metal-binding</keyword>
<comment type="similarity">
    <text evidence="8 10">Belongs to the adenylosuccinate synthetase family.</text>
</comment>
<dbReference type="eggNOG" id="COG0104">
    <property type="taxonomic scope" value="Bacteria"/>
</dbReference>
<dbReference type="RefSeq" id="WP_004621305.1">
    <property type="nucleotide sequence ID" value="NZ_ACXX02000013.1"/>
</dbReference>
<evidence type="ECO:0000256" key="3">
    <source>
        <dbReference type="ARBA" id="ARBA00022723"/>
    </source>
</evidence>
<dbReference type="EC" id="6.3.4.4" evidence="8 10"/>
<feature type="binding site" evidence="8">
    <location>
        <begin position="412"/>
        <end position="414"/>
    </location>
    <ligand>
        <name>GTP</name>
        <dbReference type="ChEBI" id="CHEBI:37565"/>
    </ligand>
</feature>
<dbReference type="OrthoDB" id="9807553at2"/>
<evidence type="ECO:0000256" key="4">
    <source>
        <dbReference type="ARBA" id="ARBA00022741"/>
    </source>
</evidence>
<keyword evidence="5 8" id="KW-0658">Purine biosynthesis</keyword>
<feature type="binding site" evidence="8">
    <location>
        <begin position="298"/>
        <end position="304"/>
    </location>
    <ligand>
        <name>substrate</name>
    </ligand>
</feature>
<dbReference type="PROSITE" id="PS01266">
    <property type="entry name" value="ADENYLOSUCCIN_SYN_1"/>
    <property type="match status" value="1"/>
</dbReference>
<feature type="binding site" description="in other chain" evidence="8">
    <location>
        <begin position="38"/>
        <end position="41"/>
    </location>
    <ligand>
        <name>IMP</name>
        <dbReference type="ChEBI" id="CHEBI:58053"/>
        <note>ligand shared between dimeric partners</note>
    </ligand>
</feature>
<dbReference type="GO" id="GO:0004019">
    <property type="term" value="F:adenylosuccinate synthase activity"/>
    <property type="evidence" value="ECO:0007669"/>
    <property type="project" value="UniProtKB-UniRule"/>
</dbReference>
<organism evidence="11 12">
    <name type="scientific">Ruminiclostridium papyrosolvens DSM 2782</name>
    <dbReference type="NCBI Taxonomy" id="588581"/>
    <lineage>
        <taxon>Bacteria</taxon>
        <taxon>Bacillati</taxon>
        <taxon>Bacillota</taxon>
        <taxon>Clostridia</taxon>
        <taxon>Eubacteriales</taxon>
        <taxon>Oscillospiraceae</taxon>
        <taxon>Ruminiclostridium</taxon>
    </lineage>
</organism>
<feature type="binding site" description="in other chain" evidence="8">
    <location>
        <position position="128"/>
    </location>
    <ligand>
        <name>IMP</name>
        <dbReference type="ChEBI" id="CHEBI:58053"/>
        <note>ligand shared between dimeric partners</note>
    </ligand>
</feature>
<dbReference type="NCBIfam" id="TIGR00184">
    <property type="entry name" value="purA"/>
    <property type="match status" value="1"/>
</dbReference>
<comment type="catalytic activity">
    <reaction evidence="8 10">
        <text>IMP + L-aspartate + GTP = N(6)-(1,2-dicarboxyethyl)-AMP + GDP + phosphate + 2 H(+)</text>
        <dbReference type="Rhea" id="RHEA:15753"/>
        <dbReference type="ChEBI" id="CHEBI:15378"/>
        <dbReference type="ChEBI" id="CHEBI:29991"/>
        <dbReference type="ChEBI" id="CHEBI:37565"/>
        <dbReference type="ChEBI" id="CHEBI:43474"/>
        <dbReference type="ChEBI" id="CHEBI:57567"/>
        <dbReference type="ChEBI" id="CHEBI:58053"/>
        <dbReference type="ChEBI" id="CHEBI:58189"/>
        <dbReference type="EC" id="6.3.4.4"/>
    </reaction>
</comment>
<dbReference type="InterPro" id="IPR027417">
    <property type="entry name" value="P-loop_NTPase"/>
</dbReference>
<dbReference type="NCBIfam" id="NF002223">
    <property type="entry name" value="PRK01117.1"/>
    <property type="match status" value="1"/>
</dbReference>
<dbReference type="CDD" id="cd03108">
    <property type="entry name" value="AdSS"/>
    <property type="match status" value="1"/>
</dbReference>
<protein>
    <recommendedName>
        <fullName evidence="8 10">Adenylosuccinate synthetase</fullName>
        <shortName evidence="8">AMPSase</shortName>
        <shortName evidence="8">AdSS</shortName>
        <ecNumber evidence="8 10">6.3.4.4</ecNumber>
    </recommendedName>
    <alternativeName>
        <fullName evidence="8">IMP--aspartate ligase</fullName>
    </alternativeName>
</protein>
<dbReference type="EMBL" id="ACXX02000013">
    <property type="protein sequence ID" value="EGD46564.1"/>
    <property type="molecule type" value="Genomic_DNA"/>
</dbReference>
<evidence type="ECO:0000256" key="7">
    <source>
        <dbReference type="ARBA" id="ARBA00023134"/>
    </source>
</evidence>
<feature type="active site" description="Proton acceptor" evidence="8">
    <location>
        <position position="13"/>
    </location>
</feature>
<comment type="subcellular location">
    <subcellularLocation>
        <location evidence="8">Cytoplasm</location>
    </subcellularLocation>
</comment>
<evidence type="ECO:0000313" key="11">
    <source>
        <dbReference type="EMBL" id="EGD46564.1"/>
    </source>
</evidence>
<dbReference type="InterPro" id="IPR042110">
    <property type="entry name" value="Adenylosuccinate_synth_dom2"/>
</dbReference>
<keyword evidence="6 8" id="KW-0460">Magnesium</keyword>
<gene>
    <name evidence="8" type="primary">purA</name>
    <name evidence="11" type="ORF">Cpap_0817</name>
</gene>
<evidence type="ECO:0000256" key="2">
    <source>
        <dbReference type="ARBA" id="ARBA00022598"/>
    </source>
</evidence>
<dbReference type="SUPFAM" id="SSF52540">
    <property type="entry name" value="P-loop containing nucleoside triphosphate hydrolases"/>
    <property type="match status" value="1"/>
</dbReference>
<dbReference type="Gene3D" id="3.40.440.10">
    <property type="entry name" value="Adenylosuccinate Synthetase, subunit A, domain 1"/>
    <property type="match status" value="1"/>
</dbReference>